<dbReference type="GO" id="GO:0005634">
    <property type="term" value="C:nucleus"/>
    <property type="evidence" value="ECO:0007669"/>
    <property type="project" value="TreeGrafter"/>
</dbReference>
<dbReference type="GO" id="GO:0004407">
    <property type="term" value="F:histone deacetylase activity"/>
    <property type="evidence" value="ECO:0007669"/>
    <property type="project" value="TreeGrafter"/>
</dbReference>
<feature type="compositionally biased region" description="Low complexity" evidence="1">
    <location>
        <begin position="516"/>
        <end position="531"/>
    </location>
</feature>
<proteinExistence type="predicted"/>
<organism evidence="3 4">
    <name type="scientific">Daedalea quercina L-15889</name>
    <dbReference type="NCBI Taxonomy" id="1314783"/>
    <lineage>
        <taxon>Eukaryota</taxon>
        <taxon>Fungi</taxon>
        <taxon>Dikarya</taxon>
        <taxon>Basidiomycota</taxon>
        <taxon>Agaricomycotina</taxon>
        <taxon>Agaricomycetes</taxon>
        <taxon>Polyporales</taxon>
        <taxon>Fomitopsis</taxon>
    </lineage>
</organism>
<reference evidence="3 4" key="1">
    <citation type="journal article" date="2016" name="Mol. Biol. Evol.">
        <title>Comparative Genomics of Early-Diverging Mushroom-Forming Fungi Provides Insights into the Origins of Lignocellulose Decay Capabilities.</title>
        <authorList>
            <person name="Nagy L.G."/>
            <person name="Riley R."/>
            <person name="Tritt A."/>
            <person name="Adam C."/>
            <person name="Daum C."/>
            <person name="Floudas D."/>
            <person name="Sun H."/>
            <person name="Yadav J.S."/>
            <person name="Pangilinan J."/>
            <person name="Larsson K.H."/>
            <person name="Matsuura K."/>
            <person name="Barry K."/>
            <person name="Labutti K."/>
            <person name="Kuo R."/>
            <person name="Ohm R.A."/>
            <person name="Bhattacharya S.S."/>
            <person name="Shirouzu T."/>
            <person name="Yoshinaga Y."/>
            <person name="Martin F.M."/>
            <person name="Grigoriev I.V."/>
            <person name="Hibbett D.S."/>
        </authorList>
    </citation>
    <scope>NUCLEOTIDE SEQUENCE [LARGE SCALE GENOMIC DNA]</scope>
    <source>
        <strain evidence="3 4">L-15889</strain>
    </source>
</reference>
<dbReference type="AlphaFoldDB" id="A0A165MKV2"/>
<sequence>MDVRLAPERPSISSTTVFLQDACVQHRYIRSRDTSCIVERPERLRAVHVGLAAAVARLEESFATLRNLKADLEAPKGPVALTSAQETDTDQLALALESLNLTNPSSGARGRVPVQFVHSDASVNILDNEAVKFIHGDIEGDVYPENVKRWVADSRAKIDNGESEIPEGLSQGDLYLCPESLLAIQGALGTVCEAVDTVVTRRQDSSPSGNILGNSTTRAFVAIRPPGHHCGENTPSGFCFVNNVAVAAAHAHLRHGMNRVVVLDIDLHHGNGTQSIVWQINEESYRKALEQEAGASPDKPGLQMYYGSVHDILSYPCEDGKPELVQAASVSIHGPHGQHIENVHLRPYSSEQQFWDELYARLYSKLLIKAGEFLDGTGGPGDDVLVFISCGFDANEHEYPSMSRHHRHVPTSFYRRFTNDTRKFADRYARGRLISVLEGGYSDRALTSGAMAHLTGLAEAEGATIDESWWSLENLLELERATKKRRGGRVSQPTAAAPWLARAVEVFASIDSSHLVSPTTSSRNVVSPSSRVLRERKTPSVPGERKSHSQAMKSDVKKIGGRKEPNVAVKQEMGHDHALSDSASESSLSSVPDAPDDGQTSKKLPRVILRLGPRPVDADAP</sequence>
<accession>A0A165MKV2</accession>
<dbReference type="PANTHER" id="PTHR47558:SF1">
    <property type="entry name" value="HISTONE DEACETYLASE HOS3"/>
    <property type="match status" value="1"/>
</dbReference>
<dbReference type="OrthoDB" id="5232919at2759"/>
<dbReference type="SUPFAM" id="SSF52768">
    <property type="entry name" value="Arginase/deacetylase"/>
    <property type="match status" value="1"/>
</dbReference>
<evidence type="ECO:0000313" key="4">
    <source>
        <dbReference type="Proteomes" id="UP000076727"/>
    </source>
</evidence>
<name>A0A165MKV2_9APHY</name>
<dbReference type="Gene3D" id="3.40.800.20">
    <property type="entry name" value="Histone deacetylase domain"/>
    <property type="match status" value="1"/>
</dbReference>
<evidence type="ECO:0000313" key="3">
    <source>
        <dbReference type="EMBL" id="KZT65820.1"/>
    </source>
</evidence>
<feature type="compositionally biased region" description="Basic and acidic residues" evidence="1">
    <location>
        <begin position="554"/>
        <end position="565"/>
    </location>
</feature>
<gene>
    <name evidence="3" type="ORF">DAEQUDRAFT_730994</name>
</gene>
<dbReference type="Proteomes" id="UP000076727">
    <property type="component" value="Unassembled WGS sequence"/>
</dbReference>
<dbReference type="InterPro" id="IPR023801">
    <property type="entry name" value="His_deacetylse_dom"/>
</dbReference>
<dbReference type="InterPro" id="IPR053244">
    <property type="entry name" value="HDAC_HD_type_1"/>
</dbReference>
<dbReference type="InterPro" id="IPR023696">
    <property type="entry name" value="Ureohydrolase_dom_sf"/>
</dbReference>
<dbReference type="InterPro" id="IPR000286">
    <property type="entry name" value="HDACs"/>
</dbReference>
<dbReference type="InterPro" id="IPR037138">
    <property type="entry name" value="His_deacetylse_dom_sf"/>
</dbReference>
<dbReference type="PANTHER" id="PTHR47558">
    <property type="entry name" value="HISTONE DEACETYLASE HOS3"/>
    <property type="match status" value="1"/>
</dbReference>
<feature type="domain" description="Histone deacetylase" evidence="2">
    <location>
        <begin position="147"/>
        <end position="456"/>
    </location>
</feature>
<feature type="compositionally biased region" description="Low complexity" evidence="1">
    <location>
        <begin position="580"/>
        <end position="590"/>
    </location>
</feature>
<evidence type="ECO:0000256" key="1">
    <source>
        <dbReference type="SAM" id="MobiDB-lite"/>
    </source>
</evidence>
<dbReference type="STRING" id="1314783.A0A165MKV2"/>
<evidence type="ECO:0000259" key="2">
    <source>
        <dbReference type="Pfam" id="PF00850"/>
    </source>
</evidence>
<dbReference type="PRINTS" id="PR01270">
    <property type="entry name" value="HDASUPER"/>
</dbReference>
<keyword evidence="4" id="KW-1185">Reference proteome</keyword>
<feature type="region of interest" description="Disordered" evidence="1">
    <location>
        <begin position="515"/>
        <end position="621"/>
    </location>
</feature>
<feature type="compositionally biased region" description="Basic and acidic residues" evidence="1">
    <location>
        <begin position="532"/>
        <end position="547"/>
    </location>
</feature>
<dbReference type="EMBL" id="KV429099">
    <property type="protein sequence ID" value="KZT65820.1"/>
    <property type="molecule type" value="Genomic_DNA"/>
</dbReference>
<dbReference type="GO" id="GO:0010468">
    <property type="term" value="P:regulation of gene expression"/>
    <property type="evidence" value="ECO:0007669"/>
    <property type="project" value="UniProtKB-ARBA"/>
</dbReference>
<protein>
    <submittedName>
        <fullName evidence="3">Arginase/deacetylase</fullName>
    </submittedName>
</protein>
<dbReference type="Pfam" id="PF00850">
    <property type="entry name" value="Hist_deacetyl"/>
    <property type="match status" value="1"/>
</dbReference>